<dbReference type="EMBL" id="NQIK02000004">
    <property type="protein sequence ID" value="KAF7572107.1"/>
    <property type="molecule type" value="Genomic_DNA"/>
</dbReference>
<feature type="region of interest" description="Disordered" evidence="1">
    <location>
        <begin position="1"/>
        <end position="26"/>
    </location>
</feature>
<reference evidence="2 3" key="1">
    <citation type="journal article" date="2018" name="BMC Genomics">
        <title>Comparative genomics of the wheat fungal pathogen Pyrenophora tritici-repentis reveals chromosomal variations and genome plasticity.</title>
        <authorList>
            <person name="Moolhuijzen P."/>
            <person name="See P.T."/>
            <person name="Hane J.K."/>
            <person name="Shi G."/>
            <person name="Liu Z."/>
            <person name="Oliver R.P."/>
            <person name="Moffat C.S."/>
        </authorList>
    </citation>
    <scope>NUCLEOTIDE SEQUENCE [LARGE SCALE GENOMIC DNA]</scope>
    <source>
        <strain evidence="2">M4</strain>
    </source>
</reference>
<evidence type="ECO:0000313" key="3">
    <source>
        <dbReference type="Proteomes" id="UP000245464"/>
    </source>
</evidence>
<dbReference type="RefSeq" id="XP_065962835.1">
    <property type="nucleotide sequence ID" value="XM_066107167.1"/>
</dbReference>
<dbReference type="KEGG" id="ptrr:90956368"/>
<protein>
    <submittedName>
        <fullName evidence="2">Uncharacterized protein</fullName>
    </submittedName>
</protein>
<organism evidence="2 3">
    <name type="scientific">Pyrenophora tritici-repentis</name>
    <dbReference type="NCBI Taxonomy" id="45151"/>
    <lineage>
        <taxon>Eukaryota</taxon>
        <taxon>Fungi</taxon>
        <taxon>Dikarya</taxon>
        <taxon>Ascomycota</taxon>
        <taxon>Pezizomycotina</taxon>
        <taxon>Dothideomycetes</taxon>
        <taxon>Pleosporomycetidae</taxon>
        <taxon>Pleosporales</taxon>
        <taxon>Pleosporineae</taxon>
        <taxon>Pleosporaceae</taxon>
        <taxon>Pyrenophora</taxon>
    </lineage>
</organism>
<sequence length="78" mass="8675">MDLNSASANSTMSDTPGQVPNDGTGIIQMDGYLEPFKDALKSRFSKAQKWIKTIEETEGGMEKFSRVRTMHCYPQPSS</sequence>
<comment type="caution">
    <text evidence="2">The sequence shown here is derived from an EMBL/GenBank/DDBJ whole genome shotgun (WGS) entry which is preliminary data.</text>
</comment>
<feature type="compositionally biased region" description="Polar residues" evidence="1">
    <location>
        <begin position="1"/>
        <end position="18"/>
    </location>
</feature>
<accession>A0A2W1DNG2</accession>
<name>A0A2W1DNG2_9PLEO</name>
<evidence type="ECO:0000256" key="1">
    <source>
        <dbReference type="SAM" id="MobiDB-lite"/>
    </source>
</evidence>
<proteinExistence type="predicted"/>
<dbReference type="Proteomes" id="UP000245464">
    <property type="component" value="Chromosome 4"/>
</dbReference>
<evidence type="ECO:0000313" key="2">
    <source>
        <dbReference type="EMBL" id="KAF7572107.1"/>
    </source>
</evidence>
<dbReference type="AlphaFoldDB" id="A0A2W1DNG2"/>
<gene>
    <name evidence="2" type="ORF">PtrM4_096070</name>
</gene>
<dbReference type="GeneID" id="90956368"/>